<accession>A0A5B6WV30</accession>
<dbReference type="AlphaFoldDB" id="A0A5B6WV30"/>
<reference evidence="2" key="1">
    <citation type="journal article" date="2019" name="Plant Biotechnol. J.">
        <title>Genome sequencing of the Australian wild diploid species Gossypium australe highlights disease resistance and delayed gland morphogenesis.</title>
        <authorList>
            <person name="Cai Y."/>
            <person name="Cai X."/>
            <person name="Wang Q."/>
            <person name="Wang P."/>
            <person name="Zhang Y."/>
            <person name="Cai C."/>
            <person name="Xu Y."/>
            <person name="Wang K."/>
            <person name="Zhou Z."/>
            <person name="Wang C."/>
            <person name="Geng S."/>
            <person name="Li B."/>
            <person name="Dong Q."/>
            <person name="Hou Y."/>
            <person name="Wang H."/>
            <person name="Ai P."/>
            <person name="Liu Z."/>
            <person name="Yi F."/>
            <person name="Sun M."/>
            <person name="An G."/>
            <person name="Cheng J."/>
            <person name="Zhang Y."/>
            <person name="Shi Q."/>
            <person name="Xie Y."/>
            <person name="Shi X."/>
            <person name="Chang Y."/>
            <person name="Huang F."/>
            <person name="Chen Y."/>
            <person name="Hong S."/>
            <person name="Mi L."/>
            <person name="Sun Q."/>
            <person name="Zhang L."/>
            <person name="Zhou B."/>
            <person name="Peng R."/>
            <person name="Zhang X."/>
            <person name="Liu F."/>
        </authorList>
    </citation>
    <scope>NUCLEOTIDE SEQUENCE [LARGE SCALE GENOMIC DNA]</scope>
    <source>
        <strain evidence="2">cv. PA1801</strain>
    </source>
</reference>
<evidence type="ECO:0000313" key="1">
    <source>
        <dbReference type="EMBL" id="KAA3484637.1"/>
    </source>
</evidence>
<gene>
    <name evidence="1" type="ORF">EPI10_006710</name>
</gene>
<evidence type="ECO:0000313" key="2">
    <source>
        <dbReference type="Proteomes" id="UP000325315"/>
    </source>
</evidence>
<name>A0A5B6WV30_9ROSI</name>
<organism evidence="1 2">
    <name type="scientific">Gossypium australe</name>
    <dbReference type="NCBI Taxonomy" id="47621"/>
    <lineage>
        <taxon>Eukaryota</taxon>
        <taxon>Viridiplantae</taxon>
        <taxon>Streptophyta</taxon>
        <taxon>Embryophyta</taxon>
        <taxon>Tracheophyta</taxon>
        <taxon>Spermatophyta</taxon>
        <taxon>Magnoliopsida</taxon>
        <taxon>eudicotyledons</taxon>
        <taxon>Gunneridae</taxon>
        <taxon>Pentapetalae</taxon>
        <taxon>rosids</taxon>
        <taxon>malvids</taxon>
        <taxon>Malvales</taxon>
        <taxon>Malvaceae</taxon>
        <taxon>Malvoideae</taxon>
        <taxon>Gossypium</taxon>
    </lineage>
</organism>
<comment type="caution">
    <text evidence="1">The sequence shown here is derived from an EMBL/GenBank/DDBJ whole genome shotgun (WGS) entry which is preliminary data.</text>
</comment>
<proteinExistence type="predicted"/>
<dbReference type="OrthoDB" id="991895at2759"/>
<keyword evidence="1" id="KW-0808">Transferase</keyword>
<dbReference type="EMBL" id="SMMG02000002">
    <property type="protein sequence ID" value="KAA3484637.1"/>
    <property type="molecule type" value="Genomic_DNA"/>
</dbReference>
<keyword evidence="2" id="KW-1185">Reference proteome</keyword>
<sequence length="215" mass="24613">MIIVELDGALIDEVDCELNVEGNEQEYRAFRPCVDAFLHQHNMGNKVNDTFTKHAYYNIVIELKENFGKGIEKEKAHSHAQQWTTKPIPNYDKMVIVYGNGRATGKHAGIALELKRRRQSFGTDDDLRETIDNIDNLISTQENHDVIGDEYIDVMASPEAHFDNPSSLTNKRSKIKIKIKRRQRHGMVANALIARNKVNSRVNAISENEIWNILE</sequence>
<dbReference type="PANTHER" id="PTHR46929">
    <property type="entry name" value="EXPRESSED PROTEIN"/>
    <property type="match status" value="1"/>
</dbReference>
<dbReference type="PANTHER" id="PTHR46929:SF4">
    <property type="entry name" value="MYB_SANT-LIKE DOMAIN-CONTAINING PROTEIN"/>
    <property type="match status" value="1"/>
</dbReference>
<keyword evidence="1" id="KW-0418">Kinase</keyword>
<protein>
    <submittedName>
        <fullName evidence="1">Mitogen-activated protein kinase KSS1-like</fullName>
    </submittedName>
</protein>
<dbReference type="GO" id="GO:0016301">
    <property type="term" value="F:kinase activity"/>
    <property type="evidence" value="ECO:0007669"/>
    <property type="project" value="UniProtKB-KW"/>
</dbReference>
<dbReference type="Proteomes" id="UP000325315">
    <property type="component" value="Unassembled WGS sequence"/>
</dbReference>